<dbReference type="PANTHER" id="PTHR33973:SF4">
    <property type="entry name" value="OS07G0153300 PROTEIN"/>
    <property type="match status" value="1"/>
</dbReference>
<dbReference type="EMBL" id="CP158375">
    <property type="protein sequence ID" value="XDO97491.1"/>
    <property type="molecule type" value="Genomic_DNA"/>
</dbReference>
<organism evidence="1">
    <name type="scientific">Caulobacter sp. 73W</name>
    <dbReference type="NCBI Taxonomy" id="3161137"/>
    <lineage>
        <taxon>Bacteria</taxon>
        <taxon>Pseudomonadati</taxon>
        <taxon>Pseudomonadota</taxon>
        <taxon>Alphaproteobacteria</taxon>
        <taxon>Caulobacterales</taxon>
        <taxon>Caulobacteraceae</taxon>
        <taxon>Caulobacter</taxon>
    </lineage>
</organism>
<accession>A0AB39KW95</accession>
<dbReference type="PANTHER" id="PTHR33973">
    <property type="entry name" value="OS07G0153300 PROTEIN"/>
    <property type="match status" value="1"/>
</dbReference>
<dbReference type="Pfam" id="PF07103">
    <property type="entry name" value="DUF1365"/>
    <property type="match status" value="1"/>
</dbReference>
<sequence length="260" mass="28802">MDEASALYVGEVRHWRVRPREHVLRYRVFMLLLDLDAIDGVLARLRLLARGRLGLMSFNAADYGDRSGRPLRGQVEARLAEAGIEAGGAIRLLTMPRILGYGFNPLSLYFCHRSNGALAAILYEVSNTFGERHNYLIATPEQGGDTVRQSAPKRFYVSPFMDMDLAYAFTVQPPGDKTSVAITVSDGQGPMLTASFAGRRRPLTDGQLLRAWLSHPLLTFKVMAGIHWEALKIWRKGVGFRHRPPLPPHAVTIGEPGGPA</sequence>
<gene>
    <name evidence="1" type="ORF">ABOZ73_03465</name>
</gene>
<reference evidence="1" key="1">
    <citation type="submission" date="2024-06" db="EMBL/GenBank/DDBJ databases">
        <title>Caulobacter inopinatus, sp. nov.</title>
        <authorList>
            <person name="Donachie S.P."/>
        </authorList>
    </citation>
    <scope>NUCLEOTIDE SEQUENCE</scope>
    <source>
        <strain evidence="1">73W</strain>
    </source>
</reference>
<proteinExistence type="predicted"/>
<name>A0AB39KW95_9CAUL</name>
<dbReference type="InterPro" id="IPR010775">
    <property type="entry name" value="DUF1365"/>
</dbReference>
<protein>
    <submittedName>
        <fullName evidence="1">DUF1365 domain-containing protein</fullName>
    </submittedName>
</protein>
<dbReference type="AlphaFoldDB" id="A0AB39KW95"/>
<dbReference type="RefSeq" id="WP_369060742.1">
    <property type="nucleotide sequence ID" value="NZ_CP158375.1"/>
</dbReference>
<evidence type="ECO:0000313" key="1">
    <source>
        <dbReference type="EMBL" id="XDO97491.1"/>
    </source>
</evidence>